<dbReference type="AlphaFoldDB" id="A0A075ANL8"/>
<dbReference type="Proteomes" id="UP000030755">
    <property type="component" value="Unassembled WGS sequence"/>
</dbReference>
<feature type="transmembrane region" description="Helical" evidence="1">
    <location>
        <begin position="266"/>
        <end position="284"/>
    </location>
</feature>
<accession>A0A075ANL8</accession>
<protein>
    <submittedName>
        <fullName evidence="2">Uncharacterized protein</fullName>
    </submittedName>
</protein>
<evidence type="ECO:0000256" key="1">
    <source>
        <dbReference type="SAM" id="Phobius"/>
    </source>
</evidence>
<feature type="transmembrane region" description="Helical" evidence="1">
    <location>
        <begin position="93"/>
        <end position="115"/>
    </location>
</feature>
<feature type="transmembrane region" description="Helical" evidence="1">
    <location>
        <begin position="331"/>
        <end position="351"/>
    </location>
</feature>
<keyword evidence="3" id="KW-1185">Reference proteome</keyword>
<feature type="transmembrane region" description="Helical" evidence="1">
    <location>
        <begin position="402"/>
        <end position="421"/>
    </location>
</feature>
<dbReference type="HOGENOM" id="CLU_596047_0_0_1"/>
<feature type="transmembrane region" description="Helical" evidence="1">
    <location>
        <begin position="176"/>
        <end position="195"/>
    </location>
</feature>
<keyword evidence="1" id="KW-0812">Transmembrane</keyword>
<evidence type="ECO:0000313" key="2">
    <source>
        <dbReference type="EMBL" id="EPZ31472.1"/>
    </source>
</evidence>
<feature type="transmembrane region" description="Helical" evidence="1">
    <location>
        <begin position="363"/>
        <end position="390"/>
    </location>
</feature>
<dbReference type="EMBL" id="KE561216">
    <property type="protein sequence ID" value="EPZ31472.1"/>
    <property type="molecule type" value="Genomic_DNA"/>
</dbReference>
<name>A0A075ANL8_ROZAC</name>
<evidence type="ECO:0000313" key="3">
    <source>
        <dbReference type="Proteomes" id="UP000030755"/>
    </source>
</evidence>
<keyword evidence="1" id="KW-0472">Membrane</keyword>
<reference evidence="2 3" key="1">
    <citation type="journal article" date="2013" name="Curr. Biol.">
        <title>Shared signatures of parasitism and phylogenomics unite Cryptomycota and microsporidia.</title>
        <authorList>
            <person name="James T.Y."/>
            <person name="Pelin A."/>
            <person name="Bonen L."/>
            <person name="Ahrendt S."/>
            <person name="Sain D."/>
            <person name="Corradi N."/>
            <person name="Stajich J.E."/>
        </authorList>
    </citation>
    <scope>NUCLEOTIDE SEQUENCE [LARGE SCALE GENOMIC DNA]</scope>
    <source>
        <strain evidence="2 3">CSF55</strain>
    </source>
</reference>
<feature type="transmembrane region" description="Helical" evidence="1">
    <location>
        <begin position="291"/>
        <end position="311"/>
    </location>
</feature>
<feature type="transmembrane region" description="Helical" evidence="1">
    <location>
        <begin position="60"/>
        <end position="81"/>
    </location>
</feature>
<organism evidence="2 3">
    <name type="scientific">Rozella allomycis (strain CSF55)</name>
    <dbReference type="NCBI Taxonomy" id="988480"/>
    <lineage>
        <taxon>Eukaryota</taxon>
        <taxon>Fungi</taxon>
        <taxon>Fungi incertae sedis</taxon>
        <taxon>Cryptomycota</taxon>
        <taxon>Cryptomycota incertae sedis</taxon>
        <taxon>Rozella</taxon>
    </lineage>
</organism>
<feature type="transmembrane region" description="Helical" evidence="1">
    <location>
        <begin position="122"/>
        <end position="141"/>
    </location>
</feature>
<sequence>MGVFGQLYFYLLYVLKRIFGENIVASAEYLELNVITLIAKDPKKERDFRAKYNVQLSKRFFIVMFLAMLFIGYDMFSSVYMDGMPLESFSFSVRVYCLIAVAVAYFSAVFLHFAFKMKVIDMLECLGIVFSLSGCIIPHLYAEFFYHDGSICVISTLVASLYLYKGCDMSYMACKLGLAVSFIVRFILLLTNQNYGLQLNLVEEANIGLAYYSLLVDCYRRHIFTRIKYTVPKFKELSFKEVISFKHSVKNDQVKQWEAQALMEPFNYGFFSSSFFTMSFLYFNGLSKYNFQYPFISFFAFAALYGSWVFISKKLKCRDQKLHQITKIQAFVILFYFIEASLLFIYSYYFVIERSDGAYVHKIALLAVLSTITLTAMHPCLLLLCHLMLWTPSIVLQFRRDVYSFYLSPFLTTMVLLFSCISQRRYLYAFGQIHTMSTAVEQENSKLVFKKIDSSKSKV</sequence>
<keyword evidence="1" id="KW-1133">Transmembrane helix</keyword>
<proteinExistence type="predicted"/>
<gene>
    <name evidence="2" type="ORF">O9G_002941</name>
</gene>